<comment type="caution">
    <text evidence="3">The sequence shown here is derived from an EMBL/GenBank/DDBJ whole genome shotgun (WGS) entry which is preliminary data.</text>
</comment>
<feature type="chain" id="PRO_5040907027" evidence="1">
    <location>
        <begin position="32"/>
        <end position="687"/>
    </location>
</feature>
<name>A0A9X3X6M6_9BACT</name>
<dbReference type="AlphaFoldDB" id="A0A9X3X6M6"/>
<sequence>MSKRQGGRGAWGRTLLAILVGLGATYGAALAATSGVSAEPAGATGVELAEAVVPPSTAGSGALPAFAAEPMAAHADPVASYTLRASFDPKLHQVRGEGTIVWRNASRIPQRELWLHLYLNAFKNEKTNYMRQRARGFRGGGALADYGWIRVSKLFARELDTELWDKADRHTPGDPDDETDIRVPLPRAIEPGETLTLDVAFVSDLPSVTLRTGFDESFHMVAQWFPKLAKIEPDGRWAHFPFYRFSEFYADYGNYDVTIDAPEGYVVGATGRLDKESAKDGRVERRFLQEDVHDFAFTAWDHFREVTATTADGVALRCLYPPGFDRVATIELDAVRFGLEHFGAAYGKYPYGTVTIVHPPPGAGEAGGMEYPTLITTGGAWWTPETGARAIEGVTIHELGHQWFYGLVATNEHAFPFLDEGLNSYAEGESMEARWPSNSALRLPGGFSVALPAAYRVAAAEVEHNEAVAQSAARFASGSDYGSLVYSRTATILNTLAGVYGPDRVREAIGRYTRRYRFRHPGPEELLGIIRDTMGPDAELATRQAVFERGWVDYSVAEISSSRMDPLGGIFGDPDKPSAAPVLDTYGYRGRVLVRRRGTLVFPVDIDLVMADGSTKRVRWDGKGVTHEVDYEGERELVAAVIDPEHRVLLDDDLLNNAQSQRGGGPGSRVLERGVFGAELLLWLLAP</sequence>
<dbReference type="RefSeq" id="WP_272423562.1">
    <property type="nucleotide sequence ID" value="NZ_JAGTJJ010000013.1"/>
</dbReference>
<dbReference type="InterPro" id="IPR027268">
    <property type="entry name" value="Peptidase_M4/M1_CTD_sf"/>
</dbReference>
<dbReference type="InterPro" id="IPR014782">
    <property type="entry name" value="Peptidase_M1_dom"/>
</dbReference>
<evidence type="ECO:0000313" key="4">
    <source>
        <dbReference type="Proteomes" id="UP001151081"/>
    </source>
</evidence>
<reference evidence="3 4" key="1">
    <citation type="submission" date="2021-04" db="EMBL/GenBank/DDBJ databases">
        <title>Genome analysis of Polyangium sp.</title>
        <authorList>
            <person name="Li Y."/>
            <person name="Wang J."/>
        </authorList>
    </citation>
    <scope>NUCLEOTIDE SEQUENCE [LARGE SCALE GENOMIC DNA]</scope>
    <source>
        <strain evidence="3 4">SDU14</strain>
    </source>
</reference>
<dbReference type="Proteomes" id="UP001151081">
    <property type="component" value="Unassembled WGS sequence"/>
</dbReference>
<dbReference type="Pfam" id="PF01433">
    <property type="entry name" value="Peptidase_M1"/>
    <property type="match status" value="1"/>
</dbReference>
<dbReference type="GO" id="GO:0008270">
    <property type="term" value="F:zinc ion binding"/>
    <property type="evidence" value="ECO:0007669"/>
    <property type="project" value="InterPro"/>
</dbReference>
<gene>
    <name evidence="3" type="ORF">KEG57_22625</name>
</gene>
<evidence type="ECO:0000313" key="3">
    <source>
        <dbReference type="EMBL" id="MDC3983323.1"/>
    </source>
</evidence>
<dbReference type="EMBL" id="JAGTJJ010000013">
    <property type="protein sequence ID" value="MDC3983323.1"/>
    <property type="molecule type" value="Genomic_DNA"/>
</dbReference>
<proteinExistence type="predicted"/>
<feature type="domain" description="Peptidase M1 membrane alanine aminopeptidase" evidence="2">
    <location>
        <begin position="348"/>
        <end position="533"/>
    </location>
</feature>
<evidence type="ECO:0000256" key="1">
    <source>
        <dbReference type="SAM" id="SignalP"/>
    </source>
</evidence>
<dbReference type="GO" id="GO:0008237">
    <property type="term" value="F:metallopeptidase activity"/>
    <property type="evidence" value="ECO:0007669"/>
    <property type="project" value="InterPro"/>
</dbReference>
<dbReference type="CDD" id="cd09604">
    <property type="entry name" value="M1_APN_like"/>
    <property type="match status" value="1"/>
</dbReference>
<keyword evidence="1" id="KW-0732">Signal</keyword>
<dbReference type="Gene3D" id="1.10.390.10">
    <property type="entry name" value="Neutral Protease Domain 2"/>
    <property type="match status" value="1"/>
</dbReference>
<protein>
    <submittedName>
        <fullName evidence="3">M1 family metallopeptidase</fullName>
    </submittedName>
</protein>
<dbReference type="SUPFAM" id="SSF55486">
    <property type="entry name" value="Metalloproteases ('zincins'), catalytic domain"/>
    <property type="match status" value="1"/>
</dbReference>
<keyword evidence="4" id="KW-1185">Reference proteome</keyword>
<feature type="signal peptide" evidence="1">
    <location>
        <begin position="1"/>
        <end position="31"/>
    </location>
</feature>
<accession>A0A9X3X6M6</accession>
<evidence type="ECO:0000259" key="2">
    <source>
        <dbReference type="Pfam" id="PF01433"/>
    </source>
</evidence>
<organism evidence="3 4">
    <name type="scientific">Polyangium jinanense</name>
    <dbReference type="NCBI Taxonomy" id="2829994"/>
    <lineage>
        <taxon>Bacteria</taxon>
        <taxon>Pseudomonadati</taxon>
        <taxon>Myxococcota</taxon>
        <taxon>Polyangia</taxon>
        <taxon>Polyangiales</taxon>
        <taxon>Polyangiaceae</taxon>
        <taxon>Polyangium</taxon>
    </lineage>
</organism>